<comment type="caution">
    <text evidence="2">The sequence shown here is derived from an EMBL/GenBank/DDBJ whole genome shotgun (WGS) entry which is preliminary data.</text>
</comment>
<accession>A0ABP6DKV9</accession>
<proteinExistence type="predicted"/>
<sequence>MTRLIRTAAMAAALAGAVLVPTATASAAMSGSSTAAATIEFAGGSANGLTMVQEAPKGTKAILEANPSAAAAAANVCGSGYTISVSAARYGTYGTVYTWTNGKTSGPNAYYDKPICGVFFNDTGAARYMGIRLNDNYTDTPAVEDFGTYSTYAGPVYQNRGYCGTAYSYMKQPNGTVVVDNKLGVGACN</sequence>
<gene>
    <name evidence="2" type="ORF">GCM10009864_00710</name>
</gene>
<keyword evidence="3" id="KW-1185">Reference proteome</keyword>
<dbReference type="EMBL" id="BAAARK010000001">
    <property type="protein sequence ID" value="GAA2643186.1"/>
    <property type="molecule type" value="Genomic_DNA"/>
</dbReference>
<dbReference type="RefSeq" id="WP_344572774.1">
    <property type="nucleotide sequence ID" value="NZ_BAAARK010000001.1"/>
</dbReference>
<evidence type="ECO:0000313" key="3">
    <source>
        <dbReference type="Proteomes" id="UP001500994"/>
    </source>
</evidence>
<evidence type="ECO:0008006" key="4">
    <source>
        <dbReference type="Google" id="ProtNLM"/>
    </source>
</evidence>
<evidence type="ECO:0000256" key="1">
    <source>
        <dbReference type="SAM" id="SignalP"/>
    </source>
</evidence>
<feature type="signal peptide" evidence="1">
    <location>
        <begin position="1"/>
        <end position="27"/>
    </location>
</feature>
<dbReference type="Proteomes" id="UP001500994">
    <property type="component" value="Unassembled WGS sequence"/>
</dbReference>
<protein>
    <recommendedName>
        <fullName evidence="4">Secreted protein</fullName>
    </recommendedName>
</protein>
<feature type="chain" id="PRO_5047515681" description="Secreted protein" evidence="1">
    <location>
        <begin position="28"/>
        <end position="189"/>
    </location>
</feature>
<organism evidence="2 3">
    <name type="scientific">Streptomyces lunalinharesii</name>
    <dbReference type="NCBI Taxonomy" id="333384"/>
    <lineage>
        <taxon>Bacteria</taxon>
        <taxon>Bacillati</taxon>
        <taxon>Actinomycetota</taxon>
        <taxon>Actinomycetes</taxon>
        <taxon>Kitasatosporales</taxon>
        <taxon>Streptomycetaceae</taxon>
        <taxon>Streptomyces</taxon>
    </lineage>
</organism>
<name>A0ABP6DKV9_9ACTN</name>
<reference evidence="3" key="1">
    <citation type="journal article" date="2019" name="Int. J. Syst. Evol. Microbiol.">
        <title>The Global Catalogue of Microorganisms (GCM) 10K type strain sequencing project: providing services to taxonomists for standard genome sequencing and annotation.</title>
        <authorList>
            <consortium name="The Broad Institute Genomics Platform"/>
            <consortium name="The Broad Institute Genome Sequencing Center for Infectious Disease"/>
            <person name="Wu L."/>
            <person name="Ma J."/>
        </authorList>
    </citation>
    <scope>NUCLEOTIDE SEQUENCE [LARGE SCALE GENOMIC DNA]</scope>
    <source>
        <strain evidence="3">JCM 16374</strain>
    </source>
</reference>
<keyword evidence="1" id="KW-0732">Signal</keyword>
<evidence type="ECO:0000313" key="2">
    <source>
        <dbReference type="EMBL" id="GAA2643186.1"/>
    </source>
</evidence>